<protein>
    <recommendedName>
        <fullName evidence="4">Death domain-containing protein</fullName>
    </recommendedName>
</protein>
<organism evidence="2">
    <name type="scientific">Amphimedon queenslandica</name>
    <name type="common">Sponge</name>
    <dbReference type="NCBI Taxonomy" id="400682"/>
    <lineage>
        <taxon>Eukaryota</taxon>
        <taxon>Metazoa</taxon>
        <taxon>Porifera</taxon>
        <taxon>Demospongiae</taxon>
        <taxon>Heteroscleromorpha</taxon>
        <taxon>Haplosclerida</taxon>
        <taxon>Niphatidae</taxon>
        <taxon>Amphimedon</taxon>
    </lineage>
</organism>
<feature type="compositionally biased region" description="Basic and acidic residues" evidence="1">
    <location>
        <begin position="26"/>
        <end position="57"/>
    </location>
</feature>
<dbReference type="Gene3D" id="1.10.10.10">
    <property type="entry name" value="Winged helix-like DNA-binding domain superfamily/Winged helix DNA-binding domain"/>
    <property type="match status" value="1"/>
</dbReference>
<dbReference type="InterPro" id="IPR036388">
    <property type="entry name" value="WH-like_DNA-bd_sf"/>
</dbReference>
<dbReference type="EnsemblMetazoa" id="Aqu2.1.31572_001">
    <property type="protein sequence ID" value="Aqu2.1.31572_001"/>
    <property type="gene ID" value="Aqu2.1.31572"/>
</dbReference>
<keyword evidence="3" id="KW-1185">Reference proteome</keyword>
<dbReference type="AlphaFoldDB" id="A0A1X7UW20"/>
<dbReference type="EnsemblMetazoa" id="XM_019996575.1">
    <property type="protein sequence ID" value="XP_019852134.1"/>
    <property type="gene ID" value="LOC109582028"/>
</dbReference>
<accession>A0A1X7UW20</accession>
<name>A0A1X7UW20_AMPQE</name>
<reference evidence="2" key="2">
    <citation type="submission" date="2017-05" db="UniProtKB">
        <authorList>
            <consortium name="EnsemblMetazoa"/>
        </authorList>
    </citation>
    <scope>IDENTIFICATION</scope>
</reference>
<sequence length="807" mass="91446">MIRGNSSTSNERDDNTTAPTNTKNDAPGDHSAPHDQKVTHDPEQVPVDKPDDDSAIREEIPKVPLKSEAGGAIDETLMTATVSHDVVSRGSSFIDEKFDPLEYCRKTSNIEKMGLHRQWLYFFDSGGQIQFQKLLLAFMPCPSVLILVVNLSKKLSEPSNTEMELPNNEKVIVDINSLKIKDILSQMISAIASKTQQHKLAKSDFNYIKYPDEKLIVLTVGTHSDKLEGFIKEGKEGIEKIEAKQTELRKMLNSVSNSCTYDTDCPLYKIDGRKADDKPGESDDGVTSASIEKVSNHLKKQAHKIDVPLRWHYFGVILRKKANESNGLLSRSECEFYGKMLGMKVEEVHSALHFFHKLGMLFYYHESPTNDIVFVKLDCLIDIIRDLVITVSKSWDLSLEELHPVKKDLRVKGSLSVEILKSSDAFKVIAKQLFNDDYDICFKKLIALFQYLKIAAEEREEGQFVMPALLPLQDVNTIKLPFPQTKSSPLLFYFKNAVPMGFFCAIIVHLLSESNPWKIFSEEGSFSNFCTLQQKIKRGRFFKIALVEKLNCIEIYCDKGQYPLKAKNELDKAIDSVIKVLKLCGKPSPAFYCPCKKGGEHVATVDLKEWDNSSIDCTLYSSLELSDEKYNDYFSWFFTQEDYPNVPVVDETDGPDSMQCAKVDIVPSLVAVPPTKRVRAEEEKFKDEQAAKLIKKETQKVATFLDVLLDMKPQMGDLNRLFDSSAAHHYLTIGIALGVKVDDLPPNPQSTTSNLILVFQRWIDSDKEVTWRKVLQVCDDYPHKFGLVKAEVEKFLSSDRACKEYLK</sequence>
<dbReference type="InParanoid" id="A0A1X7UW20"/>
<gene>
    <name evidence="2" type="primary">109582028</name>
</gene>
<proteinExistence type="predicted"/>
<reference evidence="3" key="1">
    <citation type="journal article" date="2010" name="Nature">
        <title>The Amphimedon queenslandica genome and the evolution of animal complexity.</title>
        <authorList>
            <person name="Srivastava M."/>
            <person name="Simakov O."/>
            <person name="Chapman J."/>
            <person name="Fahey B."/>
            <person name="Gauthier M.E."/>
            <person name="Mitros T."/>
            <person name="Richards G.S."/>
            <person name="Conaco C."/>
            <person name="Dacre M."/>
            <person name="Hellsten U."/>
            <person name="Larroux C."/>
            <person name="Putnam N.H."/>
            <person name="Stanke M."/>
            <person name="Adamska M."/>
            <person name="Darling A."/>
            <person name="Degnan S.M."/>
            <person name="Oakley T.H."/>
            <person name="Plachetzki D.C."/>
            <person name="Zhai Y."/>
            <person name="Adamski M."/>
            <person name="Calcino A."/>
            <person name="Cummins S.F."/>
            <person name="Goodstein D.M."/>
            <person name="Harris C."/>
            <person name="Jackson D.J."/>
            <person name="Leys S.P."/>
            <person name="Shu S."/>
            <person name="Woodcroft B.J."/>
            <person name="Vervoort M."/>
            <person name="Kosik K.S."/>
            <person name="Manning G."/>
            <person name="Degnan B.M."/>
            <person name="Rokhsar D.S."/>
        </authorList>
    </citation>
    <scope>NUCLEOTIDE SEQUENCE [LARGE SCALE GENOMIC DNA]</scope>
</reference>
<evidence type="ECO:0008006" key="4">
    <source>
        <dbReference type="Google" id="ProtNLM"/>
    </source>
</evidence>
<feature type="region of interest" description="Disordered" evidence="1">
    <location>
        <begin position="1"/>
        <end position="57"/>
    </location>
</feature>
<evidence type="ECO:0000256" key="1">
    <source>
        <dbReference type="SAM" id="MobiDB-lite"/>
    </source>
</evidence>
<evidence type="ECO:0000313" key="2">
    <source>
        <dbReference type="EnsemblMetazoa" id="Aqu2.1.31572_001"/>
    </source>
</evidence>
<dbReference type="Proteomes" id="UP000007879">
    <property type="component" value="Unassembled WGS sequence"/>
</dbReference>
<evidence type="ECO:0000313" key="3">
    <source>
        <dbReference type="Proteomes" id="UP000007879"/>
    </source>
</evidence>
<dbReference type="KEGG" id="aqu:109582028"/>